<dbReference type="Gene3D" id="3.90.1750.20">
    <property type="entry name" value="Putative Large Serine Recombinase, Chain B, Domain 2"/>
    <property type="match status" value="1"/>
</dbReference>
<dbReference type="Gene3D" id="3.40.50.1390">
    <property type="entry name" value="Resolvase, N-terminal catalytic domain"/>
    <property type="match status" value="1"/>
</dbReference>
<keyword evidence="2" id="KW-0233">DNA recombination</keyword>
<dbReference type="InterPro" id="IPR050639">
    <property type="entry name" value="SSR_resolvase"/>
</dbReference>
<dbReference type="CDD" id="cd00338">
    <property type="entry name" value="Ser_Recombinase"/>
    <property type="match status" value="1"/>
</dbReference>
<evidence type="ECO:0000256" key="2">
    <source>
        <dbReference type="ARBA" id="ARBA00023172"/>
    </source>
</evidence>
<protein>
    <submittedName>
        <fullName evidence="4">Recombinase family protein</fullName>
    </submittedName>
</protein>
<feature type="domain" description="Recombinase" evidence="3">
    <location>
        <begin position="181"/>
        <end position="304"/>
    </location>
</feature>
<dbReference type="InterPro" id="IPR006119">
    <property type="entry name" value="Resolv_N"/>
</dbReference>
<dbReference type="RefSeq" id="WP_369186539.1">
    <property type="nucleotide sequence ID" value="NZ_CP163431.1"/>
</dbReference>
<gene>
    <name evidence="4" type="ORF">AB5J58_04190</name>
</gene>
<sequence length="559" mass="65261">MPSDDLLKQQLDQLEQQAASQGPWLLLVARVSDPEQVDALPAQEKRLRAYAASKSMPSIYVEFDESAYKGRRLRFRELVIDPITRAQSLVIVVFDKIDRFSRDSSSLEKVLFEDLRKKGKIELHFPSDNLYVHQDSPAPDLFRLNIGVALSSYFSGSIRDNVRRRFEEIVEGRREWISRAPYGYRNIDTGIPVDGRVERGKKRKTKKDIKPDEELRNFVVMAFELRATGMSLKAVTARLREAGMVSRGKHKPITVEQIHRILSTPFYAGFMSYRGNLYPHRYARMIPGWLWYKVQTVNKRRSAKRTKYASKEHLYRDFITCHVCGYTVLTDGPKKEKYYYLKCTEYGEPHGAKWTNEDVITRQLAERLFGALLIPDSTAGWLLKKLEEGEETDLQHQIRKARQLRTDRNHIDDEIMDMFRDRESFKIKPELFNRIVAEKTARQAGIDREIESYTKDDRGKFTATVADLIRLARSAAELFMDRDVSIELKRRLLRIPLSNLTWDGKNVYFKLKPPYEAILLCQKSQIWYPLASKFRTELRGEILDLSDDPDFRMLRDDVL</sequence>
<dbReference type="AlphaFoldDB" id="A0AB39LYQ4"/>
<evidence type="ECO:0000256" key="1">
    <source>
        <dbReference type="ARBA" id="ARBA00023125"/>
    </source>
</evidence>
<dbReference type="EMBL" id="CP163431">
    <property type="protein sequence ID" value="XDP99430.1"/>
    <property type="molecule type" value="Genomic_DNA"/>
</dbReference>
<dbReference type="Pfam" id="PF07508">
    <property type="entry name" value="Recombinase"/>
    <property type="match status" value="1"/>
</dbReference>
<evidence type="ECO:0000313" key="4">
    <source>
        <dbReference type="EMBL" id="XDP99430.1"/>
    </source>
</evidence>
<dbReference type="InterPro" id="IPR038109">
    <property type="entry name" value="DNA_bind_recomb_sf"/>
</dbReference>
<evidence type="ECO:0000259" key="3">
    <source>
        <dbReference type="PROSITE" id="PS51737"/>
    </source>
</evidence>
<accession>A0AB39LYQ4</accession>
<dbReference type="InterPro" id="IPR036162">
    <property type="entry name" value="Resolvase-like_N_sf"/>
</dbReference>
<dbReference type="GO" id="GO:0003677">
    <property type="term" value="F:DNA binding"/>
    <property type="evidence" value="ECO:0007669"/>
    <property type="project" value="UniProtKB-KW"/>
</dbReference>
<proteinExistence type="predicted"/>
<dbReference type="PANTHER" id="PTHR30461">
    <property type="entry name" value="DNA-INVERTASE FROM LAMBDOID PROPHAGE"/>
    <property type="match status" value="1"/>
</dbReference>
<dbReference type="GO" id="GO:0000150">
    <property type="term" value="F:DNA strand exchange activity"/>
    <property type="evidence" value="ECO:0007669"/>
    <property type="project" value="InterPro"/>
</dbReference>
<dbReference type="SMART" id="SM00857">
    <property type="entry name" value="Resolvase"/>
    <property type="match status" value="1"/>
</dbReference>
<dbReference type="SUPFAM" id="SSF53041">
    <property type="entry name" value="Resolvase-like"/>
    <property type="match status" value="1"/>
</dbReference>
<organism evidence="4">
    <name type="scientific">Streptomyces sp. R08</name>
    <dbReference type="NCBI Taxonomy" id="3238624"/>
    <lineage>
        <taxon>Bacteria</taxon>
        <taxon>Bacillati</taxon>
        <taxon>Actinomycetota</taxon>
        <taxon>Actinomycetes</taxon>
        <taxon>Kitasatosporales</taxon>
        <taxon>Streptomycetaceae</taxon>
        <taxon>Streptomyces</taxon>
    </lineage>
</organism>
<dbReference type="Pfam" id="PF00239">
    <property type="entry name" value="Resolvase"/>
    <property type="match status" value="1"/>
</dbReference>
<name>A0AB39LYQ4_9ACTN</name>
<dbReference type="InterPro" id="IPR011109">
    <property type="entry name" value="DNA_bind_recombinase_dom"/>
</dbReference>
<reference evidence="4" key="1">
    <citation type="submission" date="2024-07" db="EMBL/GenBank/DDBJ databases">
        <authorList>
            <person name="Yu S.T."/>
        </authorList>
    </citation>
    <scope>NUCLEOTIDE SEQUENCE</scope>
    <source>
        <strain evidence="4">R08</strain>
    </source>
</reference>
<dbReference type="PROSITE" id="PS51737">
    <property type="entry name" value="RECOMBINASE_DNA_BIND"/>
    <property type="match status" value="1"/>
</dbReference>
<keyword evidence="1" id="KW-0238">DNA-binding</keyword>
<dbReference type="PANTHER" id="PTHR30461:SF2">
    <property type="entry name" value="SERINE RECOMBINASE PINE-RELATED"/>
    <property type="match status" value="1"/>
</dbReference>